<dbReference type="AlphaFoldDB" id="A0A9N7R7X2"/>
<sequence>MGHRNIQFNNCMIEMQPDRGHHHIHLNPEPCIAYSNLPNYPHRNINFHPVPEQHHENALLLYAMPQQNLDLNVSPPTTHYNRNPYLTLPACISDFPVPINHVYGDSMRGAFKRKNFEGSSPSNPQFQNAQVGPSSSESDLVENGPTRSVRNRARVVGPHRVYAAMPSGVAR</sequence>
<evidence type="ECO:0000313" key="3">
    <source>
        <dbReference type="Proteomes" id="UP001153555"/>
    </source>
</evidence>
<proteinExistence type="predicted"/>
<keyword evidence="3" id="KW-1185">Reference proteome</keyword>
<reference evidence="2" key="1">
    <citation type="submission" date="2019-12" db="EMBL/GenBank/DDBJ databases">
        <authorList>
            <person name="Scholes J."/>
        </authorList>
    </citation>
    <scope>NUCLEOTIDE SEQUENCE</scope>
</reference>
<accession>A0A9N7R7X2</accession>
<dbReference type="OrthoDB" id="8062037at2759"/>
<evidence type="ECO:0000313" key="2">
    <source>
        <dbReference type="EMBL" id="CAA0815461.1"/>
    </source>
</evidence>
<name>A0A9N7R7X2_STRHE</name>
<dbReference type="Proteomes" id="UP001153555">
    <property type="component" value="Unassembled WGS sequence"/>
</dbReference>
<evidence type="ECO:0000256" key="1">
    <source>
        <dbReference type="SAM" id="MobiDB-lite"/>
    </source>
</evidence>
<comment type="caution">
    <text evidence="2">The sequence shown here is derived from an EMBL/GenBank/DDBJ whole genome shotgun (WGS) entry which is preliminary data.</text>
</comment>
<feature type="region of interest" description="Disordered" evidence="1">
    <location>
        <begin position="114"/>
        <end position="157"/>
    </location>
</feature>
<dbReference type="EMBL" id="CACSLK010012531">
    <property type="protein sequence ID" value="CAA0815461.1"/>
    <property type="molecule type" value="Genomic_DNA"/>
</dbReference>
<gene>
    <name evidence="2" type="ORF">SHERM_15481</name>
</gene>
<feature type="compositionally biased region" description="Polar residues" evidence="1">
    <location>
        <begin position="117"/>
        <end position="138"/>
    </location>
</feature>
<protein>
    <submittedName>
        <fullName evidence="2">Uncharacterized protein</fullName>
    </submittedName>
</protein>
<organism evidence="2 3">
    <name type="scientific">Striga hermonthica</name>
    <name type="common">Purple witchweed</name>
    <name type="synonym">Buchnera hermonthica</name>
    <dbReference type="NCBI Taxonomy" id="68872"/>
    <lineage>
        <taxon>Eukaryota</taxon>
        <taxon>Viridiplantae</taxon>
        <taxon>Streptophyta</taxon>
        <taxon>Embryophyta</taxon>
        <taxon>Tracheophyta</taxon>
        <taxon>Spermatophyta</taxon>
        <taxon>Magnoliopsida</taxon>
        <taxon>eudicotyledons</taxon>
        <taxon>Gunneridae</taxon>
        <taxon>Pentapetalae</taxon>
        <taxon>asterids</taxon>
        <taxon>lamiids</taxon>
        <taxon>Lamiales</taxon>
        <taxon>Orobanchaceae</taxon>
        <taxon>Buchnereae</taxon>
        <taxon>Striga</taxon>
    </lineage>
</organism>